<keyword evidence="3" id="KW-0804">Transcription</keyword>
<dbReference type="Gene3D" id="1.10.10.60">
    <property type="entry name" value="Homeodomain-like"/>
    <property type="match status" value="2"/>
</dbReference>
<feature type="domain" description="HTH araC/xylS-type" evidence="5">
    <location>
        <begin position="244"/>
        <end position="350"/>
    </location>
</feature>
<dbReference type="Proteomes" id="UP000187464">
    <property type="component" value="Chromosome I"/>
</dbReference>
<feature type="transmembrane region" description="Helical" evidence="4">
    <location>
        <begin position="124"/>
        <end position="145"/>
    </location>
</feature>
<sequence length="352" mass="41930">METFPENIAHFTHGMAFMFFIFVGAHLYWQQNKSRLLWFLFYEVIFFAFIEMKDMVYLIEGVWYTDYLTRILLSLDMWIIPFTMLFLFELMSPGWITVRRTFTLITPSIILSLLLIFIPSDTLFHWVTAYSLLLGVIALLVVFMASARYDNYVKKNFSYTKGLSVSWVRTTIVILFLYLALWFFILQYENWWGDALYYLVTIAVWGFIYFYTLQHAVIEMPDILYRFRKEEVASKESEENDCPYQFAETLKQAMEKDKLYLNPKLNITDVASAISTNRTYLSNYLNKHLDTTFYDYVNAFRVEMACELLVNERKQTIEQIAEECGFNSLSTFSRSFSKIKRCNPSEYRNHHQ</sequence>
<keyword evidence="2" id="KW-0238">DNA-binding</keyword>
<proteinExistence type="predicted"/>
<accession>A0A1R3T6V7</accession>
<evidence type="ECO:0000313" key="6">
    <source>
        <dbReference type="EMBL" id="SCD20317.1"/>
    </source>
</evidence>
<feature type="transmembrane region" description="Helical" evidence="4">
    <location>
        <begin position="12"/>
        <end position="29"/>
    </location>
</feature>
<keyword evidence="4" id="KW-0472">Membrane</keyword>
<dbReference type="PANTHER" id="PTHR43280">
    <property type="entry name" value="ARAC-FAMILY TRANSCRIPTIONAL REGULATOR"/>
    <property type="match status" value="1"/>
</dbReference>
<dbReference type="Pfam" id="PF12833">
    <property type="entry name" value="HTH_18"/>
    <property type="match status" value="1"/>
</dbReference>
<dbReference type="InterPro" id="IPR018062">
    <property type="entry name" value="HTH_AraC-typ_CS"/>
</dbReference>
<evidence type="ECO:0000259" key="5">
    <source>
        <dbReference type="PROSITE" id="PS01124"/>
    </source>
</evidence>
<feature type="transmembrane region" description="Helical" evidence="4">
    <location>
        <begin position="197"/>
        <end position="218"/>
    </location>
</feature>
<dbReference type="KEGG" id="psac:PSM36_1496"/>
<name>A0A1R3T6V7_9BACT</name>
<keyword evidence="4" id="KW-1133">Transmembrane helix</keyword>
<dbReference type="SMART" id="SM00342">
    <property type="entry name" value="HTH_ARAC"/>
    <property type="match status" value="1"/>
</dbReference>
<feature type="transmembrane region" description="Helical" evidence="4">
    <location>
        <begin position="166"/>
        <end position="185"/>
    </location>
</feature>
<dbReference type="InterPro" id="IPR009057">
    <property type="entry name" value="Homeodomain-like_sf"/>
</dbReference>
<dbReference type="STRING" id="1642647.PSM36_1496"/>
<dbReference type="GO" id="GO:0003700">
    <property type="term" value="F:DNA-binding transcription factor activity"/>
    <property type="evidence" value="ECO:0007669"/>
    <property type="project" value="InterPro"/>
</dbReference>
<dbReference type="GO" id="GO:0043565">
    <property type="term" value="F:sequence-specific DNA binding"/>
    <property type="evidence" value="ECO:0007669"/>
    <property type="project" value="InterPro"/>
</dbReference>
<dbReference type="SUPFAM" id="SSF46689">
    <property type="entry name" value="Homeodomain-like"/>
    <property type="match status" value="1"/>
</dbReference>
<dbReference type="PRINTS" id="PR00032">
    <property type="entry name" value="HTHARAC"/>
</dbReference>
<feature type="transmembrane region" description="Helical" evidence="4">
    <location>
        <begin position="36"/>
        <end position="59"/>
    </location>
</feature>
<evidence type="ECO:0000256" key="2">
    <source>
        <dbReference type="ARBA" id="ARBA00023125"/>
    </source>
</evidence>
<organism evidence="6 7">
    <name type="scientific">Proteiniphilum saccharofermentans</name>
    <dbReference type="NCBI Taxonomy" id="1642647"/>
    <lineage>
        <taxon>Bacteria</taxon>
        <taxon>Pseudomonadati</taxon>
        <taxon>Bacteroidota</taxon>
        <taxon>Bacteroidia</taxon>
        <taxon>Bacteroidales</taxon>
        <taxon>Dysgonomonadaceae</taxon>
        <taxon>Proteiniphilum</taxon>
    </lineage>
</organism>
<evidence type="ECO:0000256" key="4">
    <source>
        <dbReference type="SAM" id="Phobius"/>
    </source>
</evidence>
<dbReference type="InterPro" id="IPR020449">
    <property type="entry name" value="Tscrpt_reg_AraC-type_HTH"/>
</dbReference>
<keyword evidence="4" id="KW-0812">Transmembrane</keyword>
<dbReference type="InterPro" id="IPR018060">
    <property type="entry name" value="HTH_AraC"/>
</dbReference>
<dbReference type="PANTHER" id="PTHR43280:SF2">
    <property type="entry name" value="HTH-TYPE TRANSCRIPTIONAL REGULATOR EXSA"/>
    <property type="match status" value="1"/>
</dbReference>
<protein>
    <recommendedName>
        <fullName evidence="5">HTH araC/xylS-type domain-containing protein</fullName>
    </recommendedName>
</protein>
<dbReference type="PROSITE" id="PS01124">
    <property type="entry name" value="HTH_ARAC_FAMILY_2"/>
    <property type="match status" value="1"/>
</dbReference>
<evidence type="ECO:0000313" key="7">
    <source>
        <dbReference type="Proteomes" id="UP000187464"/>
    </source>
</evidence>
<keyword evidence="7" id="KW-1185">Reference proteome</keyword>
<gene>
    <name evidence="6" type="ORF">PSM36_1496</name>
</gene>
<dbReference type="PROSITE" id="PS00041">
    <property type="entry name" value="HTH_ARAC_FAMILY_1"/>
    <property type="match status" value="1"/>
</dbReference>
<evidence type="ECO:0000256" key="1">
    <source>
        <dbReference type="ARBA" id="ARBA00023015"/>
    </source>
</evidence>
<feature type="transmembrane region" description="Helical" evidence="4">
    <location>
        <begin position="71"/>
        <end position="90"/>
    </location>
</feature>
<keyword evidence="1" id="KW-0805">Transcription regulation</keyword>
<evidence type="ECO:0000256" key="3">
    <source>
        <dbReference type="ARBA" id="ARBA00023163"/>
    </source>
</evidence>
<dbReference type="AlphaFoldDB" id="A0A1R3T6V7"/>
<feature type="transmembrane region" description="Helical" evidence="4">
    <location>
        <begin position="102"/>
        <end position="118"/>
    </location>
</feature>
<dbReference type="EMBL" id="LT605205">
    <property type="protein sequence ID" value="SCD20317.1"/>
    <property type="molecule type" value="Genomic_DNA"/>
</dbReference>
<dbReference type="RefSeq" id="WP_076930302.1">
    <property type="nucleotide sequence ID" value="NZ_LT605205.1"/>
</dbReference>
<reference evidence="6 7" key="1">
    <citation type="submission" date="2016-08" db="EMBL/GenBank/DDBJ databases">
        <authorList>
            <person name="Seilhamer J.J."/>
        </authorList>
    </citation>
    <scope>NUCLEOTIDE SEQUENCE [LARGE SCALE GENOMIC DNA]</scope>
    <source>
        <strain evidence="6">M3/6</strain>
    </source>
</reference>